<keyword evidence="2 7" id="KW-0808">Transferase</keyword>
<dbReference type="PANTHER" id="PTHR20861">
    <property type="entry name" value="HOMOSERINE/4-DIPHOSPHOCYTIDYL-2-C-METHYL-D-ERYTHRITOL KINASE"/>
    <property type="match status" value="1"/>
</dbReference>
<evidence type="ECO:0000256" key="6">
    <source>
        <dbReference type="ARBA" id="ARBA00022840"/>
    </source>
</evidence>
<dbReference type="AlphaFoldDB" id="A0A1N7CSU3"/>
<dbReference type="InterPro" id="IPR020568">
    <property type="entry name" value="Ribosomal_Su5_D2-typ_SF"/>
</dbReference>
<dbReference type="GO" id="GO:0005524">
    <property type="term" value="F:ATP binding"/>
    <property type="evidence" value="ECO:0007669"/>
    <property type="project" value="UniProtKB-UniRule"/>
</dbReference>
<comment type="pathway">
    <text evidence="7">Amino-acid biosynthesis; L-threonine biosynthesis; L-threonine from L-aspartate: step 4/5.</text>
</comment>
<dbReference type="Pfam" id="PF08544">
    <property type="entry name" value="GHMP_kinases_C"/>
    <property type="match status" value="1"/>
</dbReference>
<dbReference type="PIRSF" id="PIRSF000676">
    <property type="entry name" value="Homoser_kin"/>
    <property type="match status" value="1"/>
</dbReference>
<evidence type="ECO:0000256" key="7">
    <source>
        <dbReference type="HAMAP-Rule" id="MF_00384"/>
    </source>
</evidence>
<evidence type="ECO:0000256" key="8">
    <source>
        <dbReference type="NCBIfam" id="TIGR00191"/>
    </source>
</evidence>
<name>A0A1N7CSU3_9EURY</name>
<keyword evidence="12" id="KW-1185">Reference proteome</keyword>
<evidence type="ECO:0000256" key="3">
    <source>
        <dbReference type="ARBA" id="ARBA00022697"/>
    </source>
</evidence>
<dbReference type="Pfam" id="PF00288">
    <property type="entry name" value="GHMP_kinases_N"/>
    <property type="match status" value="1"/>
</dbReference>
<evidence type="ECO:0000313" key="12">
    <source>
        <dbReference type="Proteomes" id="UP000185936"/>
    </source>
</evidence>
<sequence length="324" mass="32915">MITPAVTGKFTVESSQFATFLTAVSEGIGMLTVRAPATSANLGSGFDVFGVALGTPADVIRVERAPETRITVTGAGSQYIPEDPDQNTVGAVADALDAPAHIKIDKGVRPSSGLGSSAASAAGAAVALNALYDRGLSREELVPIAAKGEAVVSGEAHADNVAPSILGGFTIVTDNGVTQVDTSISVVACLPETTVSTRDARGVVPESAPLDDVVNTVGSAATLTVGMTRDDPDLVGRGMNDQIVTPQRTALIDGYDRVHEAALEAGATGVTVSGAGPGVLAVCHDRDQNAIAGAMIDAFDAVGIESRAYQTRVSEGARIYPDRS</sequence>
<gene>
    <name evidence="7" type="primary">thrB</name>
    <name evidence="11" type="ORF">SAMN05421752_101560</name>
</gene>
<dbReference type="NCBIfam" id="NF002288">
    <property type="entry name" value="PRK01212.1-4"/>
    <property type="match status" value="1"/>
</dbReference>
<dbReference type="InterPro" id="IPR013750">
    <property type="entry name" value="GHMP_kinase_C_dom"/>
</dbReference>
<organism evidence="11 12">
    <name type="scientific">Natronorubrum thiooxidans</name>
    <dbReference type="NCBI Taxonomy" id="308853"/>
    <lineage>
        <taxon>Archaea</taxon>
        <taxon>Methanobacteriati</taxon>
        <taxon>Methanobacteriota</taxon>
        <taxon>Stenosarchaea group</taxon>
        <taxon>Halobacteria</taxon>
        <taxon>Halobacteriales</taxon>
        <taxon>Natrialbaceae</taxon>
        <taxon>Natronorubrum</taxon>
    </lineage>
</organism>
<dbReference type="InterPro" id="IPR006204">
    <property type="entry name" value="GHMP_kinase_N_dom"/>
</dbReference>
<evidence type="ECO:0000256" key="5">
    <source>
        <dbReference type="ARBA" id="ARBA00022777"/>
    </source>
</evidence>
<evidence type="ECO:0000256" key="4">
    <source>
        <dbReference type="ARBA" id="ARBA00022741"/>
    </source>
</evidence>
<dbReference type="GO" id="GO:0009088">
    <property type="term" value="P:threonine biosynthetic process"/>
    <property type="evidence" value="ECO:0007669"/>
    <property type="project" value="UniProtKB-UniRule"/>
</dbReference>
<dbReference type="InterPro" id="IPR014721">
    <property type="entry name" value="Ribsml_uS5_D2-typ_fold_subgr"/>
</dbReference>
<dbReference type="PRINTS" id="PR00958">
    <property type="entry name" value="HOMSERKINASE"/>
</dbReference>
<evidence type="ECO:0000256" key="1">
    <source>
        <dbReference type="ARBA" id="ARBA00022605"/>
    </source>
</evidence>
<dbReference type="GO" id="GO:0005737">
    <property type="term" value="C:cytoplasm"/>
    <property type="evidence" value="ECO:0007669"/>
    <property type="project" value="UniProtKB-SubCell"/>
</dbReference>
<dbReference type="EC" id="2.7.1.39" evidence="7 8"/>
<dbReference type="Gene3D" id="3.30.230.10">
    <property type="match status" value="1"/>
</dbReference>
<dbReference type="STRING" id="308853.SAMN05421752_101560"/>
<dbReference type="InterPro" id="IPR036554">
    <property type="entry name" value="GHMP_kinase_C_sf"/>
</dbReference>
<keyword evidence="7" id="KW-0963">Cytoplasm</keyword>
<dbReference type="HAMAP" id="MF_00384">
    <property type="entry name" value="Homoser_kinase"/>
    <property type="match status" value="1"/>
</dbReference>
<evidence type="ECO:0000259" key="10">
    <source>
        <dbReference type="Pfam" id="PF08544"/>
    </source>
</evidence>
<evidence type="ECO:0000256" key="2">
    <source>
        <dbReference type="ARBA" id="ARBA00022679"/>
    </source>
</evidence>
<comment type="similarity">
    <text evidence="7">Belongs to the GHMP kinase family. Homoserine kinase subfamily.</text>
</comment>
<dbReference type="NCBIfam" id="TIGR00191">
    <property type="entry name" value="thrB"/>
    <property type="match status" value="1"/>
</dbReference>
<keyword evidence="1 7" id="KW-0028">Amino-acid biosynthesis</keyword>
<feature type="domain" description="GHMP kinase C-terminal" evidence="10">
    <location>
        <begin position="229"/>
        <end position="299"/>
    </location>
</feature>
<dbReference type="GO" id="GO:0004413">
    <property type="term" value="F:homoserine kinase activity"/>
    <property type="evidence" value="ECO:0007669"/>
    <property type="project" value="UniProtKB-UniRule"/>
</dbReference>
<feature type="domain" description="GHMP kinase N-terminal" evidence="9">
    <location>
        <begin position="89"/>
        <end position="168"/>
    </location>
</feature>
<comment type="function">
    <text evidence="7">Catalyzes the ATP-dependent phosphorylation of L-homoserine to L-homoserine phosphate.</text>
</comment>
<proteinExistence type="inferred from homology"/>
<dbReference type="SUPFAM" id="SSF54211">
    <property type="entry name" value="Ribosomal protein S5 domain 2-like"/>
    <property type="match status" value="1"/>
</dbReference>
<keyword evidence="4 7" id="KW-0547">Nucleotide-binding</keyword>
<keyword evidence="5 7" id="KW-0418">Kinase</keyword>
<dbReference type="SUPFAM" id="SSF55060">
    <property type="entry name" value="GHMP Kinase, C-terminal domain"/>
    <property type="match status" value="1"/>
</dbReference>
<keyword evidence="6 7" id="KW-0067">ATP-binding</keyword>
<accession>A0A1N7CSU3</accession>
<evidence type="ECO:0000259" key="9">
    <source>
        <dbReference type="Pfam" id="PF00288"/>
    </source>
</evidence>
<evidence type="ECO:0000313" key="11">
    <source>
        <dbReference type="EMBL" id="SIR66653.1"/>
    </source>
</evidence>
<reference evidence="12" key="1">
    <citation type="submission" date="2017-01" db="EMBL/GenBank/DDBJ databases">
        <authorList>
            <person name="Varghese N."/>
            <person name="Submissions S."/>
        </authorList>
    </citation>
    <scope>NUCLEOTIDE SEQUENCE [LARGE SCALE GENOMIC DNA]</scope>
    <source>
        <strain evidence="12">type strain: HArc-</strain>
    </source>
</reference>
<dbReference type="PANTHER" id="PTHR20861:SF1">
    <property type="entry name" value="HOMOSERINE KINASE"/>
    <property type="match status" value="1"/>
</dbReference>
<comment type="subcellular location">
    <subcellularLocation>
        <location evidence="7">Cytoplasm</location>
    </subcellularLocation>
</comment>
<dbReference type="EMBL" id="FTNR01000001">
    <property type="protein sequence ID" value="SIR66653.1"/>
    <property type="molecule type" value="Genomic_DNA"/>
</dbReference>
<dbReference type="InterPro" id="IPR000870">
    <property type="entry name" value="Homoserine_kinase"/>
</dbReference>
<protein>
    <recommendedName>
        <fullName evidence="7 8">Homoserine kinase</fullName>
        <shortName evidence="7">HK</shortName>
        <shortName evidence="7">HSK</shortName>
        <ecNumber evidence="7 8">2.7.1.39</ecNumber>
    </recommendedName>
</protein>
<keyword evidence="3 7" id="KW-0791">Threonine biosynthesis</keyword>
<dbReference type="Proteomes" id="UP000185936">
    <property type="component" value="Unassembled WGS sequence"/>
</dbReference>
<feature type="binding site" evidence="7">
    <location>
        <begin position="109"/>
        <end position="119"/>
    </location>
    <ligand>
        <name>ATP</name>
        <dbReference type="ChEBI" id="CHEBI:30616"/>
    </ligand>
</feature>
<dbReference type="UniPathway" id="UPA00050">
    <property type="reaction ID" value="UER00064"/>
</dbReference>
<comment type="catalytic activity">
    <reaction evidence="7">
        <text>L-homoserine + ATP = O-phospho-L-homoserine + ADP + H(+)</text>
        <dbReference type="Rhea" id="RHEA:13985"/>
        <dbReference type="ChEBI" id="CHEBI:15378"/>
        <dbReference type="ChEBI" id="CHEBI:30616"/>
        <dbReference type="ChEBI" id="CHEBI:57476"/>
        <dbReference type="ChEBI" id="CHEBI:57590"/>
        <dbReference type="ChEBI" id="CHEBI:456216"/>
        <dbReference type="EC" id="2.7.1.39"/>
    </reaction>
</comment>
<dbReference type="Gene3D" id="3.30.70.890">
    <property type="entry name" value="GHMP kinase, C-terminal domain"/>
    <property type="match status" value="1"/>
</dbReference>